<proteinExistence type="predicted"/>
<dbReference type="PANTHER" id="PTHR42791:SF1">
    <property type="entry name" value="N-ACETYLTRANSFERASE DOMAIN-CONTAINING PROTEIN"/>
    <property type="match status" value="1"/>
</dbReference>
<dbReference type="PROSITE" id="PS51186">
    <property type="entry name" value="GNAT"/>
    <property type="match status" value="1"/>
</dbReference>
<accession>A0A8H3YHZ0</accession>
<evidence type="ECO:0000259" key="1">
    <source>
        <dbReference type="PROSITE" id="PS51186"/>
    </source>
</evidence>
<sequence length="216" mass="24087">MSQTEKLVSTSGDVRVAKHQDIRRMTEILFDGLRGTKFFHIIYPDVDREHWIDVLADYCAQHVGDPHSIALVSEDTIGTITGMVYGRILSDDVPGAKRRPLDGINQAEQNKMDNSTFKNKLITKYGSILWIEMFAVSSESKGKGYGKALLNVLLEEAQRRQVNVALSGVEEAVSFYKKFGFVELTPARMIGAGETPGTNQMLLDLSTKPGRERSHL</sequence>
<protein>
    <recommendedName>
        <fullName evidence="1">N-acetyltransferase domain-containing protein</fullName>
    </recommendedName>
</protein>
<dbReference type="InterPro" id="IPR052523">
    <property type="entry name" value="Trichothecene_AcTrans"/>
</dbReference>
<dbReference type="InterPro" id="IPR000182">
    <property type="entry name" value="GNAT_dom"/>
</dbReference>
<dbReference type="Gene3D" id="3.40.630.30">
    <property type="match status" value="1"/>
</dbReference>
<dbReference type="CDD" id="cd04301">
    <property type="entry name" value="NAT_SF"/>
    <property type="match status" value="1"/>
</dbReference>
<reference evidence="2" key="1">
    <citation type="submission" date="2020-07" db="EMBL/GenBank/DDBJ databases">
        <title>Draft Genome Sequence of a Deep-Sea Yeast, Naganishia (Cryptococcus) liquefaciens strain N6.</title>
        <authorList>
            <person name="Han Y.W."/>
            <person name="Kajitani R."/>
            <person name="Morimoto H."/>
            <person name="Parhat M."/>
            <person name="Tsubouchi H."/>
            <person name="Bakenova O."/>
            <person name="Ogata M."/>
            <person name="Argunhan B."/>
            <person name="Aoki R."/>
            <person name="Kajiwara S."/>
            <person name="Itoh T."/>
            <person name="Iwasaki H."/>
        </authorList>
    </citation>
    <scope>NUCLEOTIDE SEQUENCE</scope>
    <source>
        <strain evidence="2">N6</strain>
    </source>
</reference>
<dbReference type="InterPro" id="IPR016181">
    <property type="entry name" value="Acyl_CoA_acyltransferase"/>
</dbReference>
<evidence type="ECO:0000313" key="2">
    <source>
        <dbReference type="EMBL" id="GHJ88677.1"/>
    </source>
</evidence>
<organism evidence="2 3">
    <name type="scientific">Naganishia liquefaciens</name>
    <dbReference type="NCBI Taxonomy" id="104408"/>
    <lineage>
        <taxon>Eukaryota</taxon>
        <taxon>Fungi</taxon>
        <taxon>Dikarya</taxon>
        <taxon>Basidiomycota</taxon>
        <taxon>Agaricomycotina</taxon>
        <taxon>Tremellomycetes</taxon>
        <taxon>Filobasidiales</taxon>
        <taxon>Filobasidiaceae</taxon>
        <taxon>Naganishia</taxon>
    </lineage>
</organism>
<dbReference type="PANTHER" id="PTHR42791">
    <property type="entry name" value="GNAT FAMILY ACETYLTRANSFERASE"/>
    <property type="match status" value="1"/>
</dbReference>
<dbReference type="OrthoDB" id="2586484at2759"/>
<dbReference type="Pfam" id="PF00583">
    <property type="entry name" value="Acetyltransf_1"/>
    <property type="match status" value="1"/>
</dbReference>
<comment type="caution">
    <text evidence="2">The sequence shown here is derived from an EMBL/GenBank/DDBJ whole genome shotgun (WGS) entry which is preliminary data.</text>
</comment>
<dbReference type="GO" id="GO:0016747">
    <property type="term" value="F:acyltransferase activity, transferring groups other than amino-acyl groups"/>
    <property type="evidence" value="ECO:0007669"/>
    <property type="project" value="InterPro"/>
</dbReference>
<dbReference type="EMBL" id="BLZA01000030">
    <property type="protein sequence ID" value="GHJ88677.1"/>
    <property type="molecule type" value="Genomic_DNA"/>
</dbReference>
<dbReference type="SUPFAM" id="SSF55729">
    <property type="entry name" value="Acyl-CoA N-acyltransferases (Nat)"/>
    <property type="match status" value="1"/>
</dbReference>
<gene>
    <name evidence="2" type="ORF">NliqN6_5079</name>
</gene>
<dbReference type="Proteomes" id="UP000620104">
    <property type="component" value="Unassembled WGS sequence"/>
</dbReference>
<feature type="domain" description="N-acetyltransferase" evidence="1">
    <location>
        <begin position="12"/>
        <end position="206"/>
    </location>
</feature>
<keyword evidence="3" id="KW-1185">Reference proteome</keyword>
<dbReference type="AlphaFoldDB" id="A0A8H3YHZ0"/>
<evidence type="ECO:0000313" key="3">
    <source>
        <dbReference type="Proteomes" id="UP000620104"/>
    </source>
</evidence>
<name>A0A8H3YHZ0_9TREE</name>